<name>L0R7P3_9BACT</name>
<dbReference type="PATRIC" id="fig|1121451.3.peg.218"/>
<evidence type="ECO:0000313" key="1">
    <source>
        <dbReference type="EMBL" id="CCO22215.1"/>
    </source>
</evidence>
<gene>
    <name evidence="1" type="ORF">DESAM_10234</name>
</gene>
<reference evidence="1 2" key="1">
    <citation type="submission" date="2012-10" db="EMBL/GenBank/DDBJ databases">
        <authorList>
            <person name="Genoscope - CEA"/>
        </authorList>
    </citation>
    <scope>NUCLEOTIDE SEQUENCE [LARGE SCALE GENOMIC DNA]</scope>
    <source>
        <strain evidence="2">AM13 / DSM 14728</strain>
    </source>
</reference>
<keyword evidence="2" id="KW-1185">Reference proteome</keyword>
<accession>L0R7P3</accession>
<dbReference type="AlphaFoldDB" id="L0R7P3"/>
<dbReference type="Proteomes" id="UP000010808">
    <property type="component" value="Chromosome"/>
</dbReference>
<protein>
    <submittedName>
        <fullName evidence="1">Uncharacterized protein</fullName>
    </submittedName>
</protein>
<evidence type="ECO:0000313" key="2">
    <source>
        <dbReference type="Proteomes" id="UP000010808"/>
    </source>
</evidence>
<proteinExistence type="predicted"/>
<sequence>MRRVILSCSELQVKEAIDEASKHFARTFTYHTMPSLRAKLIPPPRRLNL</sequence>
<dbReference type="KEGG" id="dhy:DESAM_10234"/>
<dbReference type="STRING" id="1121451.DESAM_10234"/>
<dbReference type="HOGENOM" id="CLU_3134881_0_0_7"/>
<organism evidence="1 2">
    <name type="scientific">Maridesulfovibrio hydrothermalis AM13 = DSM 14728</name>
    <dbReference type="NCBI Taxonomy" id="1121451"/>
    <lineage>
        <taxon>Bacteria</taxon>
        <taxon>Pseudomonadati</taxon>
        <taxon>Thermodesulfobacteriota</taxon>
        <taxon>Desulfovibrionia</taxon>
        <taxon>Desulfovibrionales</taxon>
        <taxon>Desulfovibrionaceae</taxon>
        <taxon>Maridesulfovibrio</taxon>
    </lineage>
</organism>
<dbReference type="EMBL" id="FO203522">
    <property type="protein sequence ID" value="CCO22215.1"/>
    <property type="molecule type" value="Genomic_DNA"/>
</dbReference>